<organism evidence="1 2">
    <name type="scientific">Nocardioides aquaticus</name>
    <dbReference type="NCBI Taxonomy" id="160826"/>
    <lineage>
        <taxon>Bacteria</taxon>
        <taxon>Bacillati</taxon>
        <taxon>Actinomycetota</taxon>
        <taxon>Actinomycetes</taxon>
        <taxon>Propionibacteriales</taxon>
        <taxon>Nocardioidaceae</taxon>
        <taxon>Nocardioides</taxon>
    </lineage>
</organism>
<name>A0ABX8EGW9_9ACTN</name>
<dbReference type="Pfam" id="PF12900">
    <property type="entry name" value="Pyridox_ox_2"/>
    <property type="match status" value="1"/>
</dbReference>
<dbReference type="Proteomes" id="UP000679307">
    <property type="component" value="Chromosome"/>
</dbReference>
<sequence length="141" mass="15931">MDDEARGSELALDECWALVAQEEVGRLAYRLVDEIHVVPVNHTVHDGVVLFRTTAGNKLLAAALGESVAFEVDWFGQDAAWSVEVRGRIRRLEDDEHERLDETVRAPWVDGYRFDLVALEPSHVSGRRFQLRRGRASPVLP</sequence>
<accession>A0ABX8EGW9</accession>
<dbReference type="Gene3D" id="2.30.110.10">
    <property type="entry name" value="Electron Transport, Fmn-binding Protein, Chain A"/>
    <property type="match status" value="1"/>
</dbReference>
<dbReference type="RefSeq" id="WP_214059176.1">
    <property type="nucleotide sequence ID" value="NZ_BAAAHS010000068.1"/>
</dbReference>
<dbReference type="InterPro" id="IPR012349">
    <property type="entry name" value="Split_barrel_FMN-bd"/>
</dbReference>
<dbReference type="InterPro" id="IPR024747">
    <property type="entry name" value="Pyridox_Oxase-rel"/>
</dbReference>
<evidence type="ECO:0000313" key="2">
    <source>
        <dbReference type="Proteomes" id="UP000679307"/>
    </source>
</evidence>
<dbReference type="SUPFAM" id="SSF50475">
    <property type="entry name" value="FMN-binding split barrel"/>
    <property type="match status" value="1"/>
</dbReference>
<protein>
    <recommendedName>
        <fullName evidence="3">Pyridoxamine 5'-phosphate oxidase family protein</fullName>
    </recommendedName>
</protein>
<gene>
    <name evidence="1" type="ORF">ENKNEFLB_02159</name>
</gene>
<dbReference type="EMBL" id="CP075371">
    <property type="protein sequence ID" value="QVT79769.1"/>
    <property type="molecule type" value="Genomic_DNA"/>
</dbReference>
<proteinExistence type="predicted"/>
<reference evidence="1 2" key="1">
    <citation type="submission" date="2021-05" db="EMBL/GenBank/DDBJ databases">
        <title>Complete genome of Nocardioides aquaticus KCTC 9944T isolated from meromictic and hypersaline Ekho Lake, Antarctica.</title>
        <authorList>
            <person name="Hwang K."/>
            <person name="Kim K.M."/>
            <person name="Choe H."/>
        </authorList>
    </citation>
    <scope>NUCLEOTIDE SEQUENCE [LARGE SCALE GENOMIC DNA]</scope>
    <source>
        <strain evidence="1 2">KCTC 9944</strain>
    </source>
</reference>
<evidence type="ECO:0000313" key="1">
    <source>
        <dbReference type="EMBL" id="QVT79769.1"/>
    </source>
</evidence>
<keyword evidence="2" id="KW-1185">Reference proteome</keyword>
<evidence type="ECO:0008006" key="3">
    <source>
        <dbReference type="Google" id="ProtNLM"/>
    </source>
</evidence>